<dbReference type="EMBL" id="KR822246">
    <property type="protein sequence ID" value="ALF35391.1"/>
    <property type="molecule type" value="Genomic_DNA"/>
</dbReference>
<proteinExistence type="predicted"/>
<accession>A0A0N9DZH6</accession>
<evidence type="ECO:0000313" key="1">
    <source>
        <dbReference type="EMBL" id="ALF35391.1"/>
    </source>
</evidence>
<reference evidence="1" key="1">
    <citation type="journal article" date="2015" name="Antimicrob. Agents Chemother.">
        <title>Characterization of Tn3000, a new transposon possibly related with blaNDM-1 dissemination among Enterobacteriaceae in Brazil, Nepal, Morocco and India.</title>
        <authorList>
            <person name="Campos J.C."/>
            <person name="Sampaio J.L.M."/>
        </authorList>
    </citation>
    <scope>NUCLEOTIDE SEQUENCE</scope>
    <source>
        <strain evidence="1">E0083033-1</strain>
        <plasmid evidence="1">pEh1A</plasmid>
    </source>
</reference>
<dbReference type="AlphaFoldDB" id="A0A0N9DZH6"/>
<organism evidence="1">
    <name type="scientific">Enterobacter hormaechei</name>
    <dbReference type="NCBI Taxonomy" id="158836"/>
    <lineage>
        <taxon>Bacteria</taxon>
        <taxon>Pseudomonadati</taxon>
        <taxon>Pseudomonadota</taxon>
        <taxon>Gammaproteobacteria</taxon>
        <taxon>Enterobacterales</taxon>
        <taxon>Enterobacteriaceae</taxon>
        <taxon>Enterobacter</taxon>
        <taxon>Enterobacter cloacae complex</taxon>
    </lineage>
</organism>
<dbReference type="RefSeq" id="WP_016162076.1">
    <property type="nucleotide sequence ID" value="NZ_CP117752.1"/>
</dbReference>
<name>A0A0N9DZH6_9ENTR</name>
<protein>
    <submittedName>
        <fullName evidence="1">Uncharacterized protein</fullName>
    </submittedName>
</protein>
<sequence length="77" mass="8895">MELNDTAILPESDARKINAVASQAYPLGLLPNLKINFYSIDAIQLELRDNSGDLIWRDFTFSRDFIKGFMPYIRTRN</sequence>
<keyword evidence="1" id="KW-0614">Plasmid</keyword>
<gene>
    <name evidence="1" type="ORF">AA409_0077</name>
</gene>
<geneLocation type="plasmid" evidence="1">
    <name>pEh1A</name>
</geneLocation>